<accession>A0A7W8EC80</accession>
<dbReference type="RefSeq" id="WP_184958099.1">
    <property type="nucleotide sequence ID" value="NZ_JACHIN010000001.1"/>
</dbReference>
<dbReference type="PROSITE" id="PS01124">
    <property type="entry name" value="HTH_ARAC_FAMILY_2"/>
    <property type="match status" value="1"/>
</dbReference>
<dbReference type="SUPFAM" id="SSF52317">
    <property type="entry name" value="Class I glutamine amidotransferase-like"/>
    <property type="match status" value="1"/>
</dbReference>
<dbReference type="Pfam" id="PF12833">
    <property type="entry name" value="HTH_18"/>
    <property type="match status" value="1"/>
</dbReference>
<evidence type="ECO:0000313" key="5">
    <source>
        <dbReference type="Proteomes" id="UP000568380"/>
    </source>
</evidence>
<dbReference type="Gene3D" id="1.10.10.60">
    <property type="entry name" value="Homeodomain-like"/>
    <property type="match status" value="1"/>
</dbReference>
<dbReference type="Gene3D" id="3.40.50.880">
    <property type="match status" value="1"/>
</dbReference>
<keyword evidence="5" id="KW-1185">Reference proteome</keyword>
<comment type="caution">
    <text evidence="4">The sequence shown here is derived from an EMBL/GenBank/DDBJ whole genome shotgun (WGS) entry which is preliminary data.</text>
</comment>
<evidence type="ECO:0000259" key="3">
    <source>
        <dbReference type="PROSITE" id="PS01124"/>
    </source>
</evidence>
<dbReference type="CDD" id="cd03137">
    <property type="entry name" value="GATase1_AraC_1"/>
    <property type="match status" value="1"/>
</dbReference>
<protein>
    <submittedName>
        <fullName evidence="4">AraC family transcriptional activator FtrA</fullName>
    </submittedName>
</protein>
<dbReference type="InterPro" id="IPR052158">
    <property type="entry name" value="INH-QAR"/>
</dbReference>
<dbReference type="InterPro" id="IPR002818">
    <property type="entry name" value="DJ-1/PfpI"/>
</dbReference>
<dbReference type="SMART" id="SM00342">
    <property type="entry name" value="HTH_ARAC"/>
    <property type="match status" value="1"/>
</dbReference>
<dbReference type="InterPro" id="IPR009057">
    <property type="entry name" value="Homeodomain-like_sf"/>
</dbReference>
<proteinExistence type="predicted"/>
<dbReference type="EMBL" id="JACHIN010000001">
    <property type="protein sequence ID" value="MBB5075145.1"/>
    <property type="molecule type" value="Genomic_DNA"/>
</dbReference>
<dbReference type="Proteomes" id="UP000568380">
    <property type="component" value="Unassembled WGS sequence"/>
</dbReference>
<dbReference type="InterPro" id="IPR018060">
    <property type="entry name" value="HTH_AraC"/>
</dbReference>
<reference evidence="4 5" key="1">
    <citation type="submission" date="2020-08" db="EMBL/GenBank/DDBJ databases">
        <title>Genomic Encyclopedia of Type Strains, Phase IV (KMG-IV): sequencing the most valuable type-strain genomes for metagenomic binning, comparative biology and taxonomic classification.</title>
        <authorList>
            <person name="Goeker M."/>
        </authorList>
    </citation>
    <scope>NUCLEOTIDE SEQUENCE [LARGE SCALE GENOMIC DNA]</scope>
    <source>
        <strain evidence="4 5">DSM 45385</strain>
    </source>
</reference>
<gene>
    <name evidence="4" type="ORF">HNR40_000591</name>
</gene>
<dbReference type="GO" id="GO:0043565">
    <property type="term" value="F:sequence-specific DNA binding"/>
    <property type="evidence" value="ECO:0007669"/>
    <property type="project" value="InterPro"/>
</dbReference>
<evidence type="ECO:0000256" key="1">
    <source>
        <dbReference type="ARBA" id="ARBA00023015"/>
    </source>
</evidence>
<dbReference type="PANTHER" id="PTHR43130">
    <property type="entry name" value="ARAC-FAMILY TRANSCRIPTIONAL REGULATOR"/>
    <property type="match status" value="1"/>
</dbReference>
<keyword evidence="1" id="KW-0805">Transcription regulation</keyword>
<dbReference type="SUPFAM" id="SSF46689">
    <property type="entry name" value="Homeodomain-like"/>
    <property type="match status" value="2"/>
</dbReference>
<feature type="domain" description="HTH araC/xylS-type" evidence="3">
    <location>
        <begin position="210"/>
        <end position="308"/>
    </location>
</feature>
<sequence length="311" mass="33621">MIRVVALVHPPQAPFELACVTEVFGLRRPGMPARYDFGICALEPGQVPTLGGYTIGVNDGLEALESADTVVIPGWQVDDVPGEIIDAVRRAHRRGARIVSICSAAFLVAEAGLLSGRRATTHWRRTEELARRYPDVTVDPDVLYVDHGDVATSAGTAAGLDLCLHIVRNDHGAAYATEIAQHMVMPPRREGGQAQFVRPAPAAERDGSLGAVLDWAAGRLDQPLTVGDLARRARLSPRTFARRFAADLGVSPGQWLLAQRVDAARELLERTPLPVETIAARVGLSSAVNLRRHFHARLGTTPAAYRRTFGT</sequence>
<evidence type="ECO:0000256" key="2">
    <source>
        <dbReference type="ARBA" id="ARBA00023163"/>
    </source>
</evidence>
<dbReference type="GO" id="GO:0003700">
    <property type="term" value="F:DNA-binding transcription factor activity"/>
    <property type="evidence" value="ECO:0007669"/>
    <property type="project" value="InterPro"/>
</dbReference>
<dbReference type="PANTHER" id="PTHR43130:SF3">
    <property type="entry name" value="HTH-TYPE TRANSCRIPTIONAL REGULATOR RV1931C"/>
    <property type="match status" value="1"/>
</dbReference>
<name>A0A7W8EC80_9ACTN</name>
<organism evidence="4 5">
    <name type="scientific">Nonomuraea endophytica</name>
    <dbReference type="NCBI Taxonomy" id="714136"/>
    <lineage>
        <taxon>Bacteria</taxon>
        <taxon>Bacillati</taxon>
        <taxon>Actinomycetota</taxon>
        <taxon>Actinomycetes</taxon>
        <taxon>Streptosporangiales</taxon>
        <taxon>Streptosporangiaceae</taxon>
        <taxon>Nonomuraea</taxon>
    </lineage>
</organism>
<dbReference type="InterPro" id="IPR029062">
    <property type="entry name" value="Class_I_gatase-like"/>
</dbReference>
<dbReference type="Pfam" id="PF01965">
    <property type="entry name" value="DJ-1_PfpI"/>
    <property type="match status" value="1"/>
</dbReference>
<evidence type="ECO:0000313" key="4">
    <source>
        <dbReference type="EMBL" id="MBB5075145.1"/>
    </source>
</evidence>
<keyword evidence="2" id="KW-0804">Transcription</keyword>
<dbReference type="AlphaFoldDB" id="A0A7W8EC80"/>